<dbReference type="Pfam" id="PF00610">
    <property type="entry name" value="DEP"/>
    <property type="match status" value="1"/>
</dbReference>
<dbReference type="EMBL" id="GL349448">
    <property type="protein sequence ID" value="KNC47676.1"/>
    <property type="molecule type" value="Genomic_DNA"/>
</dbReference>
<proteinExistence type="predicted"/>
<evidence type="ECO:0000313" key="3">
    <source>
        <dbReference type="Proteomes" id="UP000054408"/>
    </source>
</evidence>
<dbReference type="GO" id="GO:0035556">
    <property type="term" value="P:intracellular signal transduction"/>
    <property type="evidence" value="ECO:0007669"/>
    <property type="project" value="InterPro"/>
</dbReference>
<evidence type="ECO:0000313" key="2">
    <source>
        <dbReference type="EMBL" id="KNC47676.1"/>
    </source>
</evidence>
<dbReference type="PANTHER" id="PTHR46361">
    <property type="entry name" value="ELECTRON CARRIER/ PROTEIN DISULFIDE OXIDOREDUCTASE"/>
    <property type="match status" value="1"/>
</dbReference>
<dbReference type="GeneID" id="25563477"/>
<dbReference type="RefSeq" id="XP_013759160.1">
    <property type="nucleotide sequence ID" value="XM_013903706.1"/>
</dbReference>
<dbReference type="Pfam" id="PF04784">
    <property type="entry name" value="DUF547"/>
    <property type="match status" value="1"/>
</dbReference>
<dbReference type="InterPro" id="IPR036388">
    <property type="entry name" value="WH-like_DNA-bd_sf"/>
</dbReference>
<dbReference type="InterPro" id="IPR036390">
    <property type="entry name" value="WH_DNA-bd_sf"/>
</dbReference>
<evidence type="ECO:0000259" key="1">
    <source>
        <dbReference type="PROSITE" id="PS50186"/>
    </source>
</evidence>
<protein>
    <submittedName>
        <fullName evidence="2">Glutaredoxin</fullName>
    </submittedName>
</protein>
<dbReference type="CDD" id="cd04371">
    <property type="entry name" value="DEP"/>
    <property type="match status" value="1"/>
</dbReference>
<feature type="domain" description="DEP" evidence="1">
    <location>
        <begin position="94"/>
        <end position="170"/>
    </location>
</feature>
<dbReference type="Proteomes" id="UP000054408">
    <property type="component" value="Unassembled WGS sequence"/>
</dbReference>
<dbReference type="Gene3D" id="1.10.10.10">
    <property type="entry name" value="Winged helix-like DNA-binding domain superfamily/Winged helix DNA-binding domain"/>
    <property type="match status" value="1"/>
</dbReference>
<reference evidence="2 3" key="1">
    <citation type="submission" date="2010-05" db="EMBL/GenBank/DDBJ databases">
        <title>The Genome Sequence of Thecamonas trahens ATCC 50062.</title>
        <authorList>
            <consortium name="The Broad Institute Genome Sequencing Platform"/>
            <person name="Russ C."/>
            <person name="Cuomo C."/>
            <person name="Shea T."/>
            <person name="Young S.K."/>
            <person name="Zeng Q."/>
            <person name="Koehrsen M."/>
            <person name="Haas B."/>
            <person name="Borodovsky M."/>
            <person name="Guigo R."/>
            <person name="Alvarado L."/>
            <person name="Berlin A."/>
            <person name="Bochicchio J."/>
            <person name="Borenstein D."/>
            <person name="Chapman S."/>
            <person name="Chen Z."/>
            <person name="Freedman E."/>
            <person name="Gellesch M."/>
            <person name="Goldberg J."/>
            <person name="Griggs A."/>
            <person name="Gujja S."/>
            <person name="Heilman E."/>
            <person name="Heiman D."/>
            <person name="Hepburn T."/>
            <person name="Howarth C."/>
            <person name="Jen D."/>
            <person name="Larson L."/>
            <person name="Mehta T."/>
            <person name="Park D."/>
            <person name="Pearson M."/>
            <person name="Roberts A."/>
            <person name="Saif S."/>
            <person name="Shenoy N."/>
            <person name="Sisk P."/>
            <person name="Stolte C."/>
            <person name="Sykes S."/>
            <person name="Thomson T."/>
            <person name="Walk T."/>
            <person name="White J."/>
            <person name="Yandava C."/>
            <person name="Burger G."/>
            <person name="Gray M.W."/>
            <person name="Holland P.W.H."/>
            <person name="King N."/>
            <person name="Lang F.B.F."/>
            <person name="Roger A.J."/>
            <person name="Ruiz-Trillo I."/>
            <person name="Lander E."/>
            <person name="Nusbaum C."/>
        </authorList>
    </citation>
    <scope>NUCLEOTIDE SEQUENCE [LARGE SCALE GENOMIC DNA]</scope>
    <source>
        <strain evidence="2 3">ATCC 50062</strain>
    </source>
</reference>
<dbReference type="InterPro" id="IPR000591">
    <property type="entry name" value="DEP_dom"/>
</dbReference>
<dbReference type="STRING" id="461836.A0A0L0D6H9"/>
<name>A0A0L0D6H9_THETB</name>
<organism evidence="2 3">
    <name type="scientific">Thecamonas trahens ATCC 50062</name>
    <dbReference type="NCBI Taxonomy" id="461836"/>
    <lineage>
        <taxon>Eukaryota</taxon>
        <taxon>Apusozoa</taxon>
        <taxon>Apusomonadida</taxon>
        <taxon>Apusomonadidae</taxon>
        <taxon>Thecamonas</taxon>
    </lineage>
</organism>
<keyword evidence="3" id="KW-1185">Reference proteome</keyword>
<dbReference type="OrthoDB" id="418495at2759"/>
<sequence length="481" mass="53752">MSATKPVDESWPLENDVLWLQAEMAALGEEGKERLEQLSRAESAALSNSCELAVDDLLLDALADDSVISSSFEDLHVAALGVALDDLILELRHPEFGLEIKKRTYHLRKYHDCFVGSEAVDWMLERYGGVVASREDAVVFLQRLVDIKVIRHVCDDHPLRDGYFFYRFLVDDASYSLNTARVVSSMETEPLSLITNLRKTLQRIYGNYLLDDGLLNLDALAASPSFAHFQDNVAELQSLQLNTLTTQERTTFFINTYNILVVHAAIVYGHPTNRFQRAWFFSKPHYLIDGHVFSLSVIEHGILRANTKAPGALRAPLRQDDPRLAYACDGVDPRIHFALNCGAISCPPIRVYLPHNVEAALELSAHSFCEHEAWVVSLASERGAAAGATGKDDALLDASDHDAVFAANPMTLPSPASRYGVSLSKLFSWYNSDFATSDRELLLFIARYVNDIRAAVLHNLATTGNYKIKYRNYNWTANIRG</sequence>
<gene>
    <name evidence="2" type="ORF">AMSG_03907</name>
</gene>
<dbReference type="PANTHER" id="PTHR46361:SF3">
    <property type="entry name" value="ELECTRON CARRIER_ PROTEIN DISULFIDE OXIDOREDUCTASE"/>
    <property type="match status" value="1"/>
</dbReference>
<dbReference type="InterPro" id="IPR006869">
    <property type="entry name" value="DUF547"/>
</dbReference>
<dbReference type="PROSITE" id="PS50186">
    <property type="entry name" value="DEP"/>
    <property type="match status" value="1"/>
</dbReference>
<dbReference type="eggNOG" id="ENOG502QS72">
    <property type="taxonomic scope" value="Eukaryota"/>
</dbReference>
<dbReference type="SMART" id="SM00049">
    <property type="entry name" value="DEP"/>
    <property type="match status" value="1"/>
</dbReference>
<dbReference type="SUPFAM" id="SSF46785">
    <property type="entry name" value="Winged helix' DNA-binding domain"/>
    <property type="match status" value="1"/>
</dbReference>
<dbReference type="AlphaFoldDB" id="A0A0L0D6H9"/>
<accession>A0A0L0D6H9</accession>